<protein>
    <recommendedName>
        <fullName evidence="6">Glycosyltransferase family 92 protein</fullName>
    </recommendedName>
</protein>
<accession>A0A370TP41</accession>
<dbReference type="OrthoDB" id="2526284at2759"/>
<dbReference type="AlphaFoldDB" id="A0A370TP41"/>
<evidence type="ECO:0000313" key="4">
    <source>
        <dbReference type="EMBL" id="RDL37284.1"/>
    </source>
</evidence>
<evidence type="ECO:0000256" key="2">
    <source>
        <dbReference type="ARBA" id="ARBA00022692"/>
    </source>
</evidence>
<evidence type="ECO:0000313" key="5">
    <source>
        <dbReference type="Proteomes" id="UP000254866"/>
    </source>
</evidence>
<name>A0A370TP41_9HELO</name>
<dbReference type="GeneID" id="43597566"/>
<dbReference type="EMBL" id="NPIC01000003">
    <property type="protein sequence ID" value="RDL37284.1"/>
    <property type="molecule type" value="Genomic_DNA"/>
</dbReference>
<keyword evidence="3" id="KW-0472">Membrane</keyword>
<dbReference type="GO" id="GO:0016757">
    <property type="term" value="F:glycosyltransferase activity"/>
    <property type="evidence" value="ECO:0007669"/>
    <property type="project" value="TreeGrafter"/>
</dbReference>
<organism evidence="4 5">
    <name type="scientific">Venustampulla echinocandica</name>
    <dbReference type="NCBI Taxonomy" id="2656787"/>
    <lineage>
        <taxon>Eukaryota</taxon>
        <taxon>Fungi</taxon>
        <taxon>Dikarya</taxon>
        <taxon>Ascomycota</taxon>
        <taxon>Pezizomycotina</taxon>
        <taxon>Leotiomycetes</taxon>
        <taxon>Helotiales</taxon>
        <taxon>Pleuroascaceae</taxon>
        <taxon>Venustampulla</taxon>
    </lineage>
</organism>
<dbReference type="GO" id="GO:0005737">
    <property type="term" value="C:cytoplasm"/>
    <property type="evidence" value="ECO:0007669"/>
    <property type="project" value="TreeGrafter"/>
</dbReference>
<dbReference type="GO" id="GO:0016020">
    <property type="term" value="C:membrane"/>
    <property type="evidence" value="ECO:0007669"/>
    <property type="project" value="UniProtKB-SubCell"/>
</dbReference>
<gene>
    <name evidence="4" type="ORF">BP5553_04717</name>
</gene>
<keyword evidence="3" id="KW-1133">Transmembrane helix</keyword>
<dbReference type="PANTHER" id="PTHR21461:SF69">
    <property type="entry name" value="GLYCOSYLTRANSFERASE FAMILY 92 PROTEIN"/>
    <property type="match status" value="1"/>
</dbReference>
<keyword evidence="2" id="KW-0812">Transmembrane</keyword>
<dbReference type="Proteomes" id="UP000254866">
    <property type="component" value="Unassembled WGS sequence"/>
</dbReference>
<dbReference type="Pfam" id="PF13704">
    <property type="entry name" value="Glyco_tranf_2_4"/>
    <property type="match status" value="1"/>
</dbReference>
<comment type="subcellular location">
    <subcellularLocation>
        <location evidence="1">Membrane</location>
        <topology evidence="1">Single-pass membrane protein</topology>
    </subcellularLocation>
</comment>
<evidence type="ECO:0000256" key="1">
    <source>
        <dbReference type="ARBA" id="ARBA00004167"/>
    </source>
</evidence>
<evidence type="ECO:0000256" key="3">
    <source>
        <dbReference type="ARBA" id="ARBA00022989"/>
    </source>
</evidence>
<evidence type="ECO:0008006" key="6">
    <source>
        <dbReference type="Google" id="ProtNLM"/>
    </source>
</evidence>
<proteinExistence type="predicted"/>
<sequence>MQSAVTIFKCVNWRTVLIWSTCLLVVHFLLSFDINTQPKEDGNFPGVHTTPTTGGPVPESPKLFDPQNDIIAADAYVEPSPVLGDQYDSPLDAIPNRKKPPSVYPTTSVIDDAANANEWPEDEIPDTNDPADDEEYVAICLAAKDQSHDLPEWLTHHYHHIGIRRFYIMDDGSNPALSSFEYGIPKSALTFHYQDPATRTAWQQLAFYSECNSWYGSNHTWIAYIDTDEFLEITAPNETLVSILKGFDPDKTVGALGVNWKTHTSAGILTRPESARKSFTTCMSDPVGEVHGDNTHIKSIVRTSSFAASYNPHKFTLIEGTMTVGEHGDVINTDAFRNPITRDRIALHHYVVKSKEEYEEKMHRGNAMSQPKSKEFWDHVENDEPLEECTEMARFSP</sequence>
<dbReference type="STRING" id="2656787.A0A370TP41"/>
<dbReference type="PANTHER" id="PTHR21461">
    <property type="entry name" value="GLYCOSYLTRANSFERASE FAMILY 92 PROTEIN"/>
    <property type="match status" value="1"/>
</dbReference>
<keyword evidence="5" id="KW-1185">Reference proteome</keyword>
<comment type="caution">
    <text evidence="4">The sequence shown here is derived from an EMBL/GenBank/DDBJ whole genome shotgun (WGS) entry which is preliminary data.</text>
</comment>
<reference evidence="4 5" key="1">
    <citation type="journal article" date="2018" name="IMA Fungus">
        <title>IMA Genome-F 9: Draft genome sequence of Annulohypoxylon stygium, Aspergillus mulundensis, Berkeleyomyces basicola (syn. Thielaviopsis basicola), Ceratocystis smalleyi, two Cercospora beticola strains, Coleophoma cylindrospora, Fusarium fracticaudum, Phialophora cf. hyalina, and Morchella septimelata.</title>
        <authorList>
            <person name="Wingfield B.D."/>
            <person name="Bills G.F."/>
            <person name="Dong Y."/>
            <person name="Huang W."/>
            <person name="Nel W.J."/>
            <person name="Swalarsk-Parry B.S."/>
            <person name="Vaghefi N."/>
            <person name="Wilken P.M."/>
            <person name="An Z."/>
            <person name="de Beer Z.W."/>
            <person name="De Vos L."/>
            <person name="Chen L."/>
            <person name="Duong T.A."/>
            <person name="Gao Y."/>
            <person name="Hammerbacher A."/>
            <person name="Kikkert J.R."/>
            <person name="Li Y."/>
            <person name="Li H."/>
            <person name="Li K."/>
            <person name="Li Q."/>
            <person name="Liu X."/>
            <person name="Ma X."/>
            <person name="Naidoo K."/>
            <person name="Pethybridge S.J."/>
            <person name="Sun J."/>
            <person name="Steenkamp E.T."/>
            <person name="van der Nest M.A."/>
            <person name="van Wyk S."/>
            <person name="Wingfield M.J."/>
            <person name="Xiong C."/>
            <person name="Yue Q."/>
            <person name="Zhang X."/>
        </authorList>
    </citation>
    <scope>NUCLEOTIDE SEQUENCE [LARGE SCALE GENOMIC DNA]</scope>
    <source>
        <strain evidence="4 5">BP 5553</strain>
    </source>
</reference>
<dbReference type="RefSeq" id="XP_031869940.1">
    <property type="nucleotide sequence ID" value="XM_032013340.1"/>
</dbReference>